<proteinExistence type="predicted"/>
<gene>
    <name evidence="1" type="ORF">GCM10022287_24260</name>
</gene>
<dbReference type="RefSeq" id="WP_344754748.1">
    <property type="nucleotide sequence ID" value="NZ_BAABBW010000004.1"/>
</dbReference>
<evidence type="ECO:0000313" key="2">
    <source>
        <dbReference type="Proteomes" id="UP001501079"/>
    </source>
</evidence>
<dbReference type="SUPFAM" id="SSF57783">
    <property type="entry name" value="Zinc beta-ribbon"/>
    <property type="match status" value="1"/>
</dbReference>
<protein>
    <recommendedName>
        <fullName evidence="3">Transcription factor zinc-finger domain-containing protein</fullName>
    </recommendedName>
</protein>
<organism evidence="1 2">
    <name type="scientific">Gryllotalpicola koreensis</name>
    <dbReference type="NCBI Taxonomy" id="993086"/>
    <lineage>
        <taxon>Bacteria</taxon>
        <taxon>Bacillati</taxon>
        <taxon>Actinomycetota</taxon>
        <taxon>Actinomycetes</taxon>
        <taxon>Micrococcales</taxon>
        <taxon>Microbacteriaceae</taxon>
        <taxon>Gryllotalpicola</taxon>
    </lineage>
</organism>
<evidence type="ECO:0008006" key="3">
    <source>
        <dbReference type="Google" id="ProtNLM"/>
    </source>
</evidence>
<evidence type="ECO:0000313" key="1">
    <source>
        <dbReference type="EMBL" id="GAA4176654.1"/>
    </source>
</evidence>
<comment type="caution">
    <text evidence="1">The sequence shown here is derived from an EMBL/GenBank/DDBJ whole genome shotgun (WGS) entry which is preliminary data.</text>
</comment>
<dbReference type="EMBL" id="BAABBW010000004">
    <property type="protein sequence ID" value="GAA4176654.1"/>
    <property type="molecule type" value="Genomic_DNA"/>
</dbReference>
<reference evidence="2" key="1">
    <citation type="journal article" date="2019" name="Int. J. Syst. Evol. Microbiol.">
        <title>The Global Catalogue of Microorganisms (GCM) 10K type strain sequencing project: providing services to taxonomists for standard genome sequencing and annotation.</title>
        <authorList>
            <consortium name="The Broad Institute Genomics Platform"/>
            <consortium name="The Broad Institute Genome Sequencing Center for Infectious Disease"/>
            <person name="Wu L."/>
            <person name="Ma J."/>
        </authorList>
    </citation>
    <scope>NUCLEOTIDE SEQUENCE [LARGE SCALE GENOMIC DNA]</scope>
    <source>
        <strain evidence="2">JCM 17591</strain>
    </source>
</reference>
<sequence>MGPVILLGGDLDDATPRCPDCLEQLVDVDGPAIGVFLRCPGCGRDWTPEELAGQS</sequence>
<name>A0ABP8A3C2_9MICO</name>
<accession>A0ABP8A3C2</accession>
<dbReference type="Proteomes" id="UP001501079">
    <property type="component" value="Unassembled WGS sequence"/>
</dbReference>
<keyword evidence="2" id="KW-1185">Reference proteome</keyword>